<accession>A0A2S2Q9D2</accession>
<keyword evidence="3" id="KW-1185">Reference proteome</keyword>
<organism evidence="2">
    <name type="scientific">Sipha flava</name>
    <name type="common">yellow sugarcane aphid</name>
    <dbReference type="NCBI Taxonomy" id="143950"/>
    <lineage>
        <taxon>Eukaryota</taxon>
        <taxon>Metazoa</taxon>
        <taxon>Ecdysozoa</taxon>
        <taxon>Arthropoda</taxon>
        <taxon>Hexapoda</taxon>
        <taxon>Insecta</taxon>
        <taxon>Pterygota</taxon>
        <taxon>Neoptera</taxon>
        <taxon>Paraneoptera</taxon>
        <taxon>Hemiptera</taxon>
        <taxon>Sternorrhyncha</taxon>
        <taxon>Aphidomorpha</taxon>
        <taxon>Aphidoidea</taxon>
        <taxon>Aphididae</taxon>
        <taxon>Sipha</taxon>
    </lineage>
</organism>
<evidence type="ECO:0000256" key="1">
    <source>
        <dbReference type="SAM" id="SignalP"/>
    </source>
</evidence>
<keyword evidence="1" id="KW-0732">Signal</keyword>
<sequence>MNSVQYLVFIGVVLVHSTYQLTISTEQWKPTDANQYYNQLLEHYLASYYNYLNQQNFVLNHQKINYSNNIVNTSPVYPSITNTTIPIDQLKIKDRLLNEKPITVKPTFLKKNKVQHYTPIVKRTRPEFKSIFHKANSKI</sequence>
<evidence type="ECO:0000313" key="4">
    <source>
        <dbReference type="RefSeq" id="XP_025417529.1"/>
    </source>
</evidence>
<reference evidence="4" key="2">
    <citation type="submission" date="2025-04" db="UniProtKB">
        <authorList>
            <consortium name="RefSeq"/>
        </authorList>
    </citation>
    <scope>IDENTIFICATION</scope>
    <source>
        <tissue evidence="4">Whole body</tissue>
    </source>
</reference>
<proteinExistence type="predicted"/>
<dbReference type="EMBL" id="GGMS01005140">
    <property type="protein sequence ID" value="MBY74343.1"/>
    <property type="molecule type" value="Transcribed_RNA"/>
</dbReference>
<dbReference type="AlphaFoldDB" id="A0A2S2Q9D2"/>
<dbReference type="RefSeq" id="XP_025417529.1">
    <property type="nucleotide sequence ID" value="XM_025561744.1"/>
</dbReference>
<gene>
    <name evidence="4" type="primary">LOC112688507</name>
    <name evidence="2" type="ORF">g.56194</name>
</gene>
<feature type="signal peptide" evidence="1">
    <location>
        <begin position="1"/>
        <end position="20"/>
    </location>
</feature>
<evidence type="ECO:0000313" key="3">
    <source>
        <dbReference type="Proteomes" id="UP000694846"/>
    </source>
</evidence>
<dbReference type="Proteomes" id="UP000694846">
    <property type="component" value="Unplaced"/>
</dbReference>
<dbReference type="GeneID" id="112688507"/>
<protein>
    <submittedName>
        <fullName evidence="4">Uncharacterized protein LOC112688507</fullName>
    </submittedName>
</protein>
<name>A0A2S2Q9D2_9HEMI</name>
<reference evidence="2" key="1">
    <citation type="submission" date="2018-04" db="EMBL/GenBank/DDBJ databases">
        <title>Transcriptome assembly of Sipha flava.</title>
        <authorList>
            <person name="Scully E.D."/>
            <person name="Geib S.M."/>
            <person name="Palmer N.A."/>
            <person name="Koch K."/>
            <person name="Bradshaw J."/>
            <person name="Heng-Moss T."/>
            <person name="Sarath G."/>
        </authorList>
    </citation>
    <scope>NUCLEOTIDE SEQUENCE</scope>
</reference>
<feature type="chain" id="PRO_5044579072" evidence="1">
    <location>
        <begin position="21"/>
        <end position="139"/>
    </location>
</feature>
<evidence type="ECO:0000313" key="2">
    <source>
        <dbReference type="EMBL" id="MBY74343.1"/>
    </source>
</evidence>